<evidence type="ECO:0000313" key="3">
    <source>
        <dbReference type="Proteomes" id="UP000185812"/>
    </source>
</evidence>
<sequence length="331" mass="37207">MKQTRCLSSPWFAALELFAQPVSLSGCEGWTPAPNEEPSSDPSRFRRALVEEQERLTRFVARYVRRQEAFRAGKRLDRQAVSRLLEEALAAYERTHGVTGVLRGYRRAQLVLAQARSGDRQTAWWDSLGLDAEQQVWMGRLWEVFRTSHTVAELDARLGRYEATVVAALGAERSGVLYSVAVFVFGREAWVEAFWSVVRELLKKSGSGGMARWGVLGGRGWIRLAAQSLCEPVTMPQFGDYWTGVELGAVMVGACIGGDLVAFIRRLTNPWVLLGTCVVGAIVGGSLYMAEAYTDYRTDLAKWCRENYISCKDNEFYRDVYADFIKPETTE</sequence>
<accession>A0A1M6QIJ5</accession>
<proteinExistence type="predicted"/>
<keyword evidence="1" id="KW-0472">Membrane</keyword>
<keyword evidence="1" id="KW-1133">Transmembrane helix</keyword>
<dbReference type="PROSITE" id="PS51257">
    <property type="entry name" value="PROKAR_LIPOPROTEIN"/>
    <property type="match status" value="1"/>
</dbReference>
<name>A0A1M6QIJ5_9BACT</name>
<evidence type="ECO:0000256" key="1">
    <source>
        <dbReference type="SAM" id="Phobius"/>
    </source>
</evidence>
<feature type="transmembrane region" description="Helical" evidence="1">
    <location>
        <begin position="271"/>
        <end position="290"/>
    </location>
</feature>
<dbReference type="AlphaFoldDB" id="A0A1M6QIJ5"/>
<gene>
    <name evidence="2" type="ORF">SAMN04488087_0641</name>
</gene>
<dbReference type="RefSeq" id="WP_072714482.1">
    <property type="nucleotide sequence ID" value="NZ_FRAU01000001.1"/>
</dbReference>
<protein>
    <submittedName>
        <fullName evidence="2">Uncharacterized protein</fullName>
    </submittedName>
</protein>
<organism evidence="2 3">
    <name type="scientific">Rhodothermus profundi</name>
    <dbReference type="NCBI Taxonomy" id="633813"/>
    <lineage>
        <taxon>Bacteria</taxon>
        <taxon>Pseudomonadati</taxon>
        <taxon>Rhodothermota</taxon>
        <taxon>Rhodothermia</taxon>
        <taxon>Rhodothermales</taxon>
        <taxon>Rhodothermaceae</taxon>
        <taxon>Rhodothermus</taxon>
    </lineage>
</organism>
<dbReference type="OrthoDB" id="1518112at2"/>
<reference evidence="3" key="1">
    <citation type="submission" date="2016-11" db="EMBL/GenBank/DDBJ databases">
        <authorList>
            <person name="Varghese N."/>
            <person name="Submissions S."/>
        </authorList>
    </citation>
    <scope>NUCLEOTIDE SEQUENCE [LARGE SCALE GENOMIC DNA]</scope>
    <source>
        <strain evidence="3">DSM 22212</strain>
    </source>
</reference>
<feature type="transmembrane region" description="Helical" evidence="1">
    <location>
        <begin position="241"/>
        <end position="264"/>
    </location>
</feature>
<evidence type="ECO:0000313" key="2">
    <source>
        <dbReference type="EMBL" id="SHK20134.1"/>
    </source>
</evidence>
<keyword evidence="1" id="KW-0812">Transmembrane</keyword>
<dbReference type="EMBL" id="FRAU01000001">
    <property type="protein sequence ID" value="SHK20134.1"/>
    <property type="molecule type" value="Genomic_DNA"/>
</dbReference>
<keyword evidence="3" id="KW-1185">Reference proteome</keyword>
<dbReference type="Proteomes" id="UP000185812">
    <property type="component" value="Unassembled WGS sequence"/>
</dbReference>